<dbReference type="InterPro" id="IPR023352">
    <property type="entry name" value="MAPEG-like_dom_sf"/>
</dbReference>
<dbReference type="AlphaFoldDB" id="A0A0W0UAK4"/>
<evidence type="ECO:0000256" key="1">
    <source>
        <dbReference type="ARBA" id="ARBA00004370"/>
    </source>
</evidence>
<dbReference type="Proteomes" id="UP000054785">
    <property type="component" value="Unassembled WGS sequence"/>
</dbReference>
<dbReference type="SUPFAM" id="SSF161084">
    <property type="entry name" value="MAPEG domain-like"/>
    <property type="match status" value="1"/>
</dbReference>
<evidence type="ECO:0000256" key="2">
    <source>
        <dbReference type="ARBA" id="ARBA00022692"/>
    </source>
</evidence>
<keyword evidence="2" id="KW-0812">Transmembrane</keyword>
<dbReference type="GO" id="GO:0016020">
    <property type="term" value="C:membrane"/>
    <property type="evidence" value="ECO:0007669"/>
    <property type="project" value="UniProtKB-SubCell"/>
</dbReference>
<evidence type="ECO:0000256" key="3">
    <source>
        <dbReference type="ARBA" id="ARBA00022989"/>
    </source>
</evidence>
<keyword evidence="4" id="KW-0472">Membrane</keyword>
<dbReference type="EMBL" id="LNYC01000001">
    <property type="protein sequence ID" value="KTD04833.1"/>
    <property type="molecule type" value="Genomic_DNA"/>
</dbReference>
<dbReference type="Gene3D" id="1.20.120.550">
    <property type="entry name" value="Membrane associated eicosanoid/glutathione metabolism-like domain"/>
    <property type="match status" value="1"/>
</dbReference>
<keyword evidence="3" id="KW-1133">Transmembrane helix</keyword>
<comment type="caution">
    <text evidence="5">The sequence shown here is derived from an EMBL/GenBank/DDBJ whole genome shotgun (WGS) entry which is preliminary data.</text>
</comment>
<dbReference type="Pfam" id="PF01124">
    <property type="entry name" value="MAPEG"/>
    <property type="match status" value="1"/>
</dbReference>
<dbReference type="RefSeq" id="WP_051551040.1">
    <property type="nucleotide sequence ID" value="NZ_CAAAHN010000003.1"/>
</dbReference>
<organism evidence="5 6">
    <name type="scientific">Legionella geestiana</name>
    <dbReference type="NCBI Taxonomy" id="45065"/>
    <lineage>
        <taxon>Bacteria</taxon>
        <taxon>Pseudomonadati</taxon>
        <taxon>Pseudomonadota</taxon>
        <taxon>Gammaproteobacteria</taxon>
        <taxon>Legionellales</taxon>
        <taxon>Legionellaceae</taxon>
        <taxon>Legionella</taxon>
    </lineage>
</organism>
<protein>
    <submittedName>
        <fullName evidence="5">Glutathione S-transferase</fullName>
    </submittedName>
</protein>
<dbReference type="STRING" id="45065.Lgee_0017"/>
<evidence type="ECO:0000256" key="4">
    <source>
        <dbReference type="ARBA" id="ARBA00023136"/>
    </source>
</evidence>
<keyword evidence="6" id="KW-1185">Reference proteome</keyword>
<reference evidence="5 6" key="1">
    <citation type="submission" date="2015-11" db="EMBL/GenBank/DDBJ databases">
        <title>Genomic analysis of 38 Legionella species identifies large and diverse effector repertoires.</title>
        <authorList>
            <person name="Burstein D."/>
            <person name="Amaro F."/>
            <person name="Zusman T."/>
            <person name="Lifshitz Z."/>
            <person name="Cohen O."/>
            <person name="Gilbert J.A."/>
            <person name="Pupko T."/>
            <person name="Shuman H.A."/>
            <person name="Segal G."/>
        </authorList>
    </citation>
    <scope>NUCLEOTIDE SEQUENCE [LARGE SCALE GENOMIC DNA]</scope>
    <source>
        <strain evidence="5 6">ATCC 49504</strain>
    </source>
</reference>
<dbReference type="PATRIC" id="fig|45065.4.peg.20"/>
<sequence>MINQYQVIAVTAGLLTLFYVFLTGFVIARRKAARIPFKDGGDIVLLSRIRAHANFAEYVPLFLVLMLMAASQGLSMTATIVLCVGFSLGRFLHAFGVIREHLSQYRHRGGRTVGMLLTLLSLIFLAMYLLFFSSLGLA</sequence>
<keyword evidence="5" id="KW-0808">Transferase</keyword>
<dbReference type="PANTHER" id="PTHR35814">
    <property type="match status" value="1"/>
</dbReference>
<proteinExistence type="predicted"/>
<evidence type="ECO:0000313" key="6">
    <source>
        <dbReference type="Proteomes" id="UP000054785"/>
    </source>
</evidence>
<comment type="subcellular location">
    <subcellularLocation>
        <location evidence="1">Membrane</location>
    </subcellularLocation>
</comment>
<name>A0A0W0UAK4_9GAMM</name>
<dbReference type="PANTHER" id="PTHR35814:SF1">
    <property type="entry name" value="GLUTATHIONE S-TRANSFERASE-RELATED"/>
    <property type="match status" value="1"/>
</dbReference>
<evidence type="ECO:0000313" key="5">
    <source>
        <dbReference type="EMBL" id="KTD04833.1"/>
    </source>
</evidence>
<dbReference type="OrthoDB" id="8537976at2"/>
<accession>A0A0W0UAK4</accession>
<dbReference type="GO" id="GO:0016740">
    <property type="term" value="F:transferase activity"/>
    <property type="evidence" value="ECO:0007669"/>
    <property type="project" value="UniProtKB-KW"/>
</dbReference>
<dbReference type="InterPro" id="IPR001129">
    <property type="entry name" value="Membr-assoc_MAPEG"/>
</dbReference>
<gene>
    <name evidence="5" type="ORF">Lgee_0017</name>
</gene>